<feature type="transmembrane region" description="Helical" evidence="2">
    <location>
        <begin position="69"/>
        <end position="87"/>
    </location>
</feature>
<organism evidence="3 4">
    <name type="scientific">Arcanobacterium canis</name>
    <dbReference type="NCBI Taxonomy" id="999183"/>
    <lineage>
        <taxon>Bacteria</taxon>
        <taxon>Bacillati</taxon>
        <taxon>Actinomycetota</taxon>
        <taxon>Actinomycetes</taxon>
        <taxon>Actinomycetales</taxon>
        <taxon>Actinomycetaceae</taxon>
        <taxon>Arcanobacterium</taxon>
    </lineage>
</organism>
<name>A0ABY8FWT4_9ACTO</name>
<feature type="compositionally biased region" description="Basic and acidic residues" evidence="1">
    <location>
        <begin position="117"/>
        <end position="127"/>
    </location>
</feature>
<keyword evidence="2" id="KW-0472">Membrane</keyword>
<feature type="transmembrane region" description="Helical" evidence="2">
    <location>
        <begin position="46"/>
        <end position="63"/>
    </location>
</feature>
<gene>
    <name evidence="3" type="ORF">P7079_05235</name>
</gene>
<keyword evidence="2" id="KW-0812">Transmembrane</keyword>
<evidence type="ECO:0000313" key="4">
    <source>
        <dbReference type="Proteomes" id="UP001215216"/>
    </source>
</evidence>
<dbReference type="Pfam" id="PF11239">
    <property type="entry name" value="DUF3040"/>
    <property type="match status" value="1"/>
</dbReference>
<keyword evidence="4" id="KW-1185">Reference proteome</keyword>
<evidence type="ECO:0000256" key="2">
    <source>
        <dbReference type="SAM" id="Phobius"/>
    </source>
</evidence>
<dbReference type="RefSeq" id="WP_278012238.1">
    <property type="nucleotide sequence ID" value="NZ_CP121208.1"/>
</dbReference>
<protein>
    <submittedName>
        <fullName evidence="3">DUF3040 domain-containing protein</fullName>
    </submittedName>
</protein>
<sequence>MALSDREREMLEELEAQLKGEDPKFADALRSNTRSIPTRMTFSPRHLVLGIIIAALGLGVVVLGVSLEITLVGVAGAIVVFAGLWYLSTGARQVPVSGGAQKPKQRATSFMEAQAEQWRKRREEGGR</sequence>
<accession>A0ABY8FWT4</accession>
<dbReference type="InterPro" id="IPR021401">
    <property type="entry name" value="DUF3040"/>
</dbReference>
<reference evidence="3 4" key="1">
    <citation type="submission" date="2023-03" db="EMBL/GenBank/DDBJ databases">
        <title>Complete genome of Arcanobacterium canis strain DSM 25104 isolated in 2010 from a canine otitis externa in Germany.</title>
        <authorList>
            <person name="Borowiak M."/>
            <person name="Kreitlow A."/>
            <person name="Malorny B."/>
            <person name="Laemmler C."/>
            <person name="Prenger-Berninghoff E."/>
            <person name="Ploetz M."/>
            <person name="Abdulmawjood A."/>
        </authorList>
    </citation>
    <scope>NUCLEOTIDE SEQUENCE [LARGE SCALE GENOMIC DNA]</scope>
    <source>
        <strain evidence="3 4">DSM 25104</strain>
    </source>
</reference>
<proteinExistence type="predicted"/>
<dbReference type="EMBL" id="CP121208">
    <property type="protein sequence ID" value="WFM82812.1"/>
    <property type="molecule type" value="Genomic_DNA"/>
</dbReference>
<evidence type="ECO:0000256" key="1">
    <source>
        <dbReference type="SAM" id="MobiDB-lite"/>
    </source>
</evidence>
<dbReference type="Proteomes" id="UP001215216">
    <property type="component" value="Chromosome"/>
</dbReference>
<keyword evidence="2" id="KW-1133">Transmembrane helix</keyword>
<feature type="region of interest" description="Disordered" evidence="1">
    <location>
        <begin position="96"/>
        <end position="127"/>
    </location>
</feature>
<evidence type="ECO:0000313" key="3">
    <source>
        <dbReference type="EMBL" id="WFM82812.1"/>
    </source>
</evidence>